<protein>
    <submittedName>
        <fullName evidence="2">DUF2905 family protein</fullName>
    </submittedName>
</protein>
<proteinExistence type="predicted"/>
<feature type="transmembrane region" description="Helical" evidence="1">
    <location>
        <begin position="43"/>
        <end position="60"/>
    </location>
</feature>
<accession>A0A4Q7LMF6</accession>
<dbReference type="Proteomes" id="UP000293433">
    <property type="component" value="Unassembled WGS sequence"/>
</dbReference>
<name>A0A4Q7LMF6_9BURK</name>
<organism evidence="2 3">
    <name type="scientific">Sphaerotilus mobilis</name>
    <dbReference type="NCBI Taxonomy" id="47994"/>
    <lineage>
        <taxon>Bacteria</taxon>
        <taxon>Pseudomonadati</taxon>
        <taxon>Pseudomonadota</taxon>
        <taxon>Betaproteobacteria</taxon>
        <taxon>Burkholderiales</taxon>
        <taxon>Sphaerotilaceae</taxon>
        <taxon>Sphaerotilus</taxon>
    </lineage>
</organism>
<dbReference type="InterPro" id="IPR021320">
    <property type="entry name" value="DUF2905"/>
</dbReference>
<gene>
    <name evidence="2" type="ORF">EV685_2373</name>
</gene>
<dbReference type="OrthoDB" id="9811610at2"/>
<keyword evidence="1" id="KW-0472">Membrane</keyword>
<dbReference type="AlphaFoldDB" id="A0A4Q7LMF6"/>
<dbReference type="RefSeq" id="WP_130482201.1">
    <property type="nucleotide sequence ID" value="NZ_SGWV01000009.1"/>
</dbReference>
<dbReference type="Pfam" id="PF11146">
    <property type="entry name" value="DUF2905"/>
    <property type="match status" value="1"/>
</dbReference>
<keyword evidence="1" id="KW-1133">Transmembrane helix</keyword>
<dbReference type="EMBL" id="SGWV01000009">
    <property type="protein sequence ID" value="RZS54888.1"/>
    <property type="molecule type" value="Genomic_DNA"/>
</dbReference>
<evidence type="ECO:0000313" key="3">
    <source>
        <dbReference type="Proteomes" id="UP000293433"/>
    </source>
</evidence>
<evidence type="ECO:0000313" key="2">
    <source>
        <dbReference type="EMBL" id="RZS54888.1"/>
    </source>
</evidence>
<keyword evidence="1" id="KW-0812">Transmembrane</keyword>
<sequence>MRWLITLIAAFIIFNSLQGWLRKIGLGRLPGDLQFKVRGREWTFPFGSTVLLMVIAWVVGRLI</sequence>
<reference evidence="2 3" key="1">
    <citation type="submission" date="2019-02" db="EMBL/GenBank/DDBJ databases">
        <title>Genomic Encyclopedia of Type Strains, Phase IV (KMG-IV): sequencing the most valuable type-strain genomes for metagenomic binning, comparative biology and taxonomic classification.</title>
        <authorList>
            <person name="Goeker M."/>
        </authorList>
    </citation>
    <scope>NUCLEOTIDE SEQUENCE [LARGE SCALE GENOMIC DNA]</scope>
    <source>
        <strain evidence="2 3">DSM 10617</strain>
    </source>
</reference>
<keyword evidence="3" id="KW-1185">Reference proteome</keyword>
<evidence type="ECO:0000256" key="1">
    <source>
        <dbReference type="SAM" id="Phobius"/>
    </source>
</evidence>
<comment type="caution">
    <text evidence="2">The sequence shown here is derived from an EMBL/GenBank/DDBJ whole genome shotgun (WGS) entry which is preliminary data.</text>
</comment>